<keyword evidence="2" id="KW-1185">Reference proteome</keyword>
<dbReference type="AlphaFoldDB" id="A0A0M0J9V8"/>
<evidence type="ECO:0000313" key="2">
    <source>
        <dbReference type="Proteomes" id="UP000037460"/>
    </source>
</evidence>
<name>A0A0M0J9V8_9EUKA</name>
<dbReference type="Proteomes" id="UP000037460">
    <property type="component" value="Unassembled WGS sequence"/>
</dbReference>
<organism evidence="1 2">
    <name type="scientific">Chrysochromulina tobinii</name>
    <dbReference type="NCBI Taxonomy" id="1460289"/>
    <lineage>
        <taxon>Eukaryota</taxon>
        <taxon>Haptista</taxon>
        <taxon>Haptophyta</taxon>
        <taxon>Prymnesiophyceae</taxon>
        <taxon>Prymnesiales</taxon>
        <taxon>Chrysochromulinaceae</taxon>
        <taxon>Chrysochromulina</taxon>
    </lineage>
</organism>
<protein>
    <submittedName>
        <fullName evidence="1">Uncharacterized protein</fullName>
    </submittedName>
</protein>
<dbReference type="EMBL" id="JWZX01003231">
    <property type="protein sequence ID" value="KOO22983.1"/>
    <property type="molecule type" value="Genomic_DNA"/>
</dbReference>
<accession>A0A0M0J9V8</accession>
<sequence length="95" mass="10693">MQILARFIEREAKDAGKGPGRVNKEFDADEASARIAQYGASREVKPTEFQALLAQAISSGCQTMLDELWEWCDTGENDGFERYEVFGRLIIDDCL</sequence>
<proteinExistence type="predicted"/>
<gene>
    <name evidence="1" type="ORF">Ctob_006203</name>
</gene>
<reference evidence="2" key="1">
    <citation type="journal article" date="2015" name="PLoS Genet.">
        <title>Genome Sequence and Transcriptome Analyses of Chrysochromulina tobin: Metabolic Tools for Enhanced Algal Fitness in the Prominent Order Prymnesiales (Haptophyceae).</title>
        <authorList>
            <person name="Hovde B.T."/>
            <person name="Deodato C.R."/>
            <person name="Hunsperger H.M."/>
            <person name="Ryken S.A."/>
            <person name="Yost W."/>
            <person name="Jha R.K."/>
            <person name="Patterson J."/>
            <person name="Monnat R.J. Jr."/>
            <person name="Barlow S.B."/>
            <person name="Starkenburg S.R."/>
            <person name="Cattolico R.A."/>
        </authorList>
    </citation>
    <scope>NUCLEOTIDE SEQUENCE</scope>
    <source>
        <strain evidence="2">CCMP291</strain>
    </source>
</reference>
<comment type="caution">
    <text evidence="1">The sequence shown here is derived from an EMBL/GenBank/DDBJ whole genome shotgun (WGS) entry which is preliminary data.</text>
</comment>
<evidence type="ECO:0000313" key="1">
    <source>
        <dbReference type="EMBL" id="KOO22983.1"/>
    </source>
</evidence>